<gene>
    <name evidence="2" type="ORF">ABC974_05405</name>
</gene>
<evidence type="ECO:0000313" key="3">
    <source>
        <dbReference type="Proteomes" id="UP001419910"/>
    </source>
</evidence>
<dbReference type="Proteomes" id="UP001419910">
    <property type="component" value="Unassembled WGS sequence"/>
</dbReference>
<name>A0ABU9XZU1_9SPHN</name>
<organism evidence="2 3">
    <name type="scientific">Sphingomonas oligophenolica</name>
    <dbReference type="NCBI Taxonomy" id="301154"/>
    <lineage>
        <taxon>Bacteria</taxon>
        <taxon>Pseudomonadati</taxon>
        <taxon>Pseudomonadota</taxon>
        <taxon>Alphaproteobacteria</taxon>
        <taxon>Sphingomonadales</taxon>
        <taxon>Sphingomonadaceae</taxon>
        <taxon>Sphingomonas</taxon>
    </lineage>
</organism>
<sequence length="150" mass="16806">MLHLFIYYGLFTASSFYALAHGGAPERLVAIVMIVGIAITPVLLNPVATRFYGVETRVFVLDVAILIAFTGIALSANRFWPMGIVVFHGMSVLGHLLKLADPRLIRTAYLVMLAFWLYPQLLLLVLGTWRHRVRLKATGVDPSWRTSSHR</sequence>
<evidence type="ECO:0000313" key="2">
    <source>
        <dbReference type="EMBL" id="MEN2789054.1"/>
    </source>
</evidence>
<keyword evidence="3" id="KW-1185">Reference proteome</keyword>
<comment type="caution">
    <text evidence="2">The sequence shown here is derived from an EMBL/GenBank/DDBJ whole genome shotgun (WGS) entry which is preliminary data.</text>
</comment>
<keyword evidence="1" id="KW-1133">Transmembrane helix</keyword>
<feature type="transmembrane region" description="Helical" evidence="1">
    <location>
        <begin position="28"/>
        <end position="44"/>
    </location>
</feature>
<keyword evidence="1" id="KW-0812">Transmembrane</keyword>
<accession>A0ABU9XZU1</accession>
<proteinExistence type="predicted"/>
<keyword evidence="1" id="KW-0472">Membrane</keyword>
<feature type="transmembrane region" description="Helical" evidence="1">
    <location>
        <begin position="56"/>
        <end position="73"/>
    </location>
</feature>
<feature type="transmembrane region" description="Helical" evidence="1">
    <location>
        <begin position="109"/>
        <end position="129"/>
    </location>
</feature>
<reference evidence="2 3" key="1">
    <citation type="submission" date="2024-05" db="EMBL/GenBank/DDBJ databases">
        <authorList>
            <person name="Liu Q."/>
            <person name="Xin Y.-H."/>
        </authorList>
    </citation>
    <scope>NUCLEOTIDE SEQUENCE [LARGE SCALE GENOMIC DNA]</scope>
    <source>
        <strain evidence="2 3">CGMCC 1.10181</strain>
    </source>
</reference>
<dbReference type="EMBL" id="JBDIME010000003">
    <property type="protein sequence ID" value="MEN2789054.1"/>
    <property type="molecule type" value="Genomic_DNA"/>
</dbReference>
<protein>
    <submittedName>
        <fullName evidence="2">Uncharacterized protein</fullName>
    </submittedName>
</protein>
<evidence type="ECO:0000256" key="1">
    <source>
        <dbReference type="SAM" id="Phobius"/>
    </source>
</evidence>
<dbReference type="RefSeq" id="WP_343891712.1">
    <property type="nucleotide sequence ID" value="NZ_BAAAEH010000047.1"/>
</dbReference>